<protein>
    <submittedName>
        <fullName evidence="1">Uncharacterized protein</fullName>
    </submittedName>
</protein>
<comment type="caution">
    <text evidence="1">The sequence shown here is derived from an EMBL/GenBank/DDBJ whole genome shotgun (WGS) entry which is preliminary data.</text>
</comment>
<dbReference type="EMBL" id="JACIEN010000008">
    <property type="protein sequence ID" value="MBB4019705.1"/>
    <property type="molecule type" value="Genomic_DNA"/>
</dbReference>
<evidence type="ECO:0000313" key="2">
    <source>
        <dbReference type="Proteomes" id="UP000577362"/>
    </source>
</evidence>
<organism evidence="1 2">
    <name type="scientific">Chelatococcus caeni</name>
    <dbReference type="NCBI Taxonomy" id="1348468"/>
    <lineage>
        <taxon>Bacteria</taxon>
        <taxon>Pseudomonadati</taxon>
        <taxon>Pseudomonadota</taxon>
        <taxon>Alphaproteobacteria</taxon>
        <taxon>Hyphomicrobiales</taxon>
        <taxon>Chelatococcaceae</taxon>
        <taxon>Chelatococcus</taxon>
    </lineage>
</organism>
<reference evidence="1 2" key="1">
    <citation type="submission" date="2020-08" db="EMBL/GenBank/DDBJ databases">
        <title>Genomic Encyclopedia of Type Strains, Phase IV (KMG-IV): sequencing the most valuable type-strain genomes for metagenomic binning, comparative biology and taxonomic classification.</title>
        <authorList>
            <person name="Goeker M."/>
        </authorList>
    </citation>
    <scope>NUCLEOTIDE SEQUENCE [LARGE SCALE GENOMIC DNA]</scope>
    <source>
        <strain evidence="1 2">DSM 103737</strain>
    </source>
</reference>
<dbReference type="Proteomes" id="UP000577362">
    <property type="component" value="Unassembled WGS sequence"/>
</dbReference>
<keyword evidence="2" id="KW-1185">Reference proteome</keyword>
<proteinExistence type="predicted"/>
<dbReference type="RefSeq" id="WP_019404235.1">
    <property type="nucleotide sequence ID" value="NZ_JACIEN010000008.1"/>
</dbReference>
<dbReference type="AlphaFoldDB" id="A0A840C2B5"/>
<evidence type="ECO:0000313" key="1">
    <source>
        <dbReference type="EMBL" id="MBB4019705.1"/>
    </source>
</evidence>
<name>A0A840C2B5_9HYPH</name>
<sequence>MPFFDDIYAAKLRGNLGLADAESVIDLRGVARQRALASIKEMLERSRFAAGKSVAVLIDPASPTSGETLFQPVGRLLLEARRKGWVERLTPLPARDGAGFYVALSGRPDNGD</sequence>
<gene>
    <name evidence="1" type="ORF">GGR16_004760</name>
</gene>
<accession>A0A840C2B5</accession>